<reference evidence="2 3" key="1">
    <citation type="journal article" date="2022" name="Gigascience">
        <title>A chromosome-level genome assembly and annotation of the desert horned lizard, Phrynosoma platyrhinos, provides insight into chromosomal rearrangements among reptiles.</title>
        <authorList>
            <person name="Koochekian N."/>
            <person name="Ascanio A."/>
            <person name="Farleigh K."/>
            <person name="Card D.C."/>
            <person name="Schield D.R."/>
            <person name="Castoe T.A."/>
            <person name="Jezkova T."/>
        </authorList>
    </citation>
    <scope>NUCLEOTIDE SEQUENCE [LARGE SCALE GENOMIC DNA]</scope>
    <source>
        <strain evidence="2">NK-2021</strain>
    </source>
</reference>
<evidence type="ECO:0000313" key="2">
    <source>
        <dbReference type="EMBL" id="KAH0632017.1"/>
    </source>
</evidence>
<gene>
    <name evidence="2" type="ORF">JD844_020024</name>
</gene>
<dbReference type="Proteomes" id="UP000826234">
    <property type="component" value="Unassembled WGS sequence"/>
</dbReference>
<name>A0ABQ7TRU2_PHRPL</name>
<dbReference type="EMBL" id="JAIPUX010000026">
    <property type="protein sequence ID" value="KAH0632017.1"/>
    <property type="molecule type" value="Genomic_DNA"/>
</dbReference>
<keyword evidence="3" id="KW-1185">Reference proteome</keyword>
<sequence>MLEEAGAEIKAKPIYGGWLLLAPEGTDFDNPVHRSRKWQRRFFILYEHGLLRYALDEMVSESIFSPE</sequence>
<evidence type="ECO:0000313" key="3">
    <source>
        <dbReference type="Proteomes" id="UP000826234"/>
    </source>
</evidence>
<feature type="domain" description="PH" evidence="1">
    <location>
        <begin position="12"/>
        <end position="67"/>
    </location>
</feature>
<organism evidence="2 3">
    <name type="scientific">Phrynosoma platyrhinos</name>
    <name type="common">Desert horned lizard</name>
    <dbReference type="NCBI Taxonomy" id="52577"/>
    <lineage>
        <taxon>Eukaryota</taxon>
        <taxon>Metazoa</taxon>
        <taxon>Chordata</taxon>
        <taxon>Craniata</taxon>
        <taxon>Vertebrata</taxon>
        <taxon>Euteleostomi</taxon>
        <taxon>Lepidosauria</taxon>
        <taxon>Squamata</taxon>
        <taxon>Bifurcata</taxon>
        <taxon>Unidentata</taxon>
        <taxon>Episquamata</taxon>
        <taxon>Toxicofera</taxon>
        <taxon>Iguania</taxon>
        <taxon>Phrynosomatidae</taxon>
        <taxon>Phrynosomatinae</taxon>
        <taxon>Phrynosoma</taxon>
    </lineage>
</organism>
<protein>
    <recommendedName>
        <fullName evidence="1">PH domain-containing protein</fullName>
    </recommendedName>
</protein>
<dbReference type="InterPro" id="IPR001849">
    <property type="entry name" value="PH_domain"/>
</dbReference>
<proteinExistence type="predicted"/>
<dbReference type="PROSITE" id="PS50003">
    <property type="entry name" value="PH_DOMAIN"/>
    <property type="match status" value="1"/>
</dbReference>
<evidence type="ECO:0000259" key="1">
    <source>
        <dbReference type="PROSITE" id="PS50003"/>
    </source>
</evidence>
<accession>A0ABQ7TRU2</accession>
<comment type="caution">
    <text evidence="2">The sequence shown here is derived from an EMBL/GenBank/DDBJ whole genome shotgun (WGS) entry which is preliminary data.</text>
</comment>
<dbReference type="SUPFAM" id="SSF50729">
    <property type="entry name" value="PH domain-like"/>
    <property type="match status" value="1"/>
</dbReference>